<dbReference type="InterPro" id="IPR018579">
    <property type="entry name" value="Restrct_endonuc_II_LlaJI"/>
</dbReference>
<name>A0A1G6NB10_9FIRM</name>
<protein>
    <submittedName>
        <fullName evidence="1">LlaJI restriction endonuclease</fullName>
    </submittedName>
</protein>
<keyword evidence="1" id="KW-0255">Endonuclease</keyword>
<dbReference type="AlphaFoldDB" id="A0A1G6NB10"/>
<keyword evidence="1" id="KW-0378">Hydrolase</keyword>
<dbReference type="OrthoDB" id="9811025at2"/>
<keyword evidence="1" id="KW-0540">Nuclease</keyword>
<dbReference type="Pfam" id="PF09563">
    <property type="entry name" value="RE_LlaJI"/>
    <property type="match status" value="2"/>
</dbReference>
<dbReference type="GO" id="GO:0004519">
    <property type="term" value="F:endonuclease activity"/>
    <property type="evidence" value="ECO:0007669"/>
    <property type="project" value="UniProtKB-KW"/>
</dbReference>
<dbReference type="Proteomes" id="UP000198943">
    <property type="component" value="Unassembled WGS sequence"/>
</dbReference>
<reference evidence="2" key="1">
    <citation type="submission" date="2016-10" db="EMBL/GenBank/DDBJ databases">
        <authorList>
            <person name="Varghese N."/>
            <person name="Submissions S."/>
        </authorList>
    </citation>
    <scope>NUCLEOTIDE SEQUENCE [LARGE SCALE GENOMIC DNA]</scope>
    <source>
        <strain evidence="2">DSM 11005</strain>
    </source>
</reference>
<accession>A0A1G6NB10</accession>
<evidence type="ECO:0000313" key="2">
    <source>
        <dbReference type="Proteomes" id="UP000198943"/>
    </source>
</evidence>
<dbReference type="RefSeq" id="WP_093730868.1">
    <property type="nucleotide sequence ID" value="NZ_FMYW01000013.1"/>
</dbReference>
<organism evidence="1 2">
    <name type="scientific">Succiniclasticum ruminis</name>
    <dbReference type="NCBI Taxonomy" id="40841"/>
    <lineage>
        <taxon>Bacteria</taxon>
        <taxon>Bacillati</taxon>
        <taxon>Bacillota</taxon>
        <taxon>Negativicutes</taxon>
        <taxon>Acidaminococcales</taxon>
        <taxon>Acidaminococcaceae</taxon>
        <taxon>Succiniclasticum</taxon>
    </lineage>
</organism>
<sequence>MAQGFYRELKRYTLEEIAFVVTNRRDVTEPVRKAINTLRRYGILKAVKNTIDDYTLLENEDIILTETVSDNTQVLYSFDFVGVVMADNFVFKVYPKYIETTEQLMIKFKQILRVIEKYNNKHQIIYLHNGEDDNFLLNKLTLQLFLLRDFFMNGLYDNERESIEVNGTGEILWDKTINQAFTFVKDNVPYYFDLFTLEMQGDEDNYFRRLHQCILTKISKELYEAGILELFDIDLVELTSEKLEDFGDIDIILYRLLRELQVQFVTRKQRLLKTLIVYLDSRKSGVLEEQISLYGTNSFNRIWEETCQHAFSNMLEQPLETLPANITWTTEHGYYRRKTDKLIEIIEHPTWHKYLDEKGTKAPKTLIPDLITIFPYEDSYCFGIFDAKYYNINFSGGEPGSKNYVTGQPGIGDITKQYLYQLAYMDFIREQEYKYIVNMFLCPCSVDDKVMEDGNTVSNYGYVELNMLHEFGTSRLENITIIKLAAEHIYGLYLSGKRIENIASFLPEQTVSGVNNNENFTIDQATIPATKNKQKTSDINDSLFAANFSKYQYPKEFVLKFQERLIYEMMHDLMNDNFYFISTNTFVTTEENVAEFRETSIQNIRRELAEVAVEINKELTMMNMNELDEHFEQVTNDCIRGHRNLSELISDSSKYKIIISSLKDMYLDLYN</sequence>
<proteinExistence type="predicted"/>
<gene>
    <name evidence="1" type="ORF">SAMN04487864_1138</name>
</gene>
<evidence type="ECO:0000313" key="1">
    <source>
        <dbReference type="EMBL" id="SDC64921.1"/>
    </source>
</evidence>
<keyword evidence="2" id="KW-1185">Reference proteome</keyword>
<dbReference type="EMBL" id="FMYW01000013">
    <property type="protein sequence ID" value="SDC64921.1"/>
    <property type="molecule type" value="Genomic_DNA"/>
</dbReference>